<evidence type="ECO:0000313" key="2">
    <source>
        <dbReference type="Proteomes" id="UP001158049"/>
    </source>
</evidence>
<sequence length="140" mass="16244">MHHSIIFFVTEQKGIRYIAHQDYVLLVRNQRPMPEYAKQSVRVADWYVRTSDAVPAIVDNETYSIFSFDEQGLLNWSRCRQGVKANHALYKALDQARGSNSDKDKTVERLRAEMGEQFTWLPDAEEVATMYRLLSNVLST</sequence>
<evidence type="ECO:0000313" key="1">
    <source>
        <dbReference type="EMBL" id="SMP81432.1"/>
    </source>
</evidence>
<proteinExistence type="predicted"/>
<dbReference type="Proteomes" id="UP001158049">
    <property type="component" value="Unassembled WGS sequence"/>
</dbReference>
<gene>
    <name evidence="1" type="ORF">SAMN06295970_1446</name>
</gene>
<reference evidence="1 2" key="1">
    <citation type="submission" date="2017-05" db="EMBL/GenBank/DDBJ databases">
        <authorList>
            <person name="Varghese N."/>
            <person name="Submissions S."/>
        </authorList>
    </citation>
    <scope>NUCLEOTIDE SEQUENCE [LARGE SCALE GENOMIC DNA]</scope>
    <source>
        <strain evidence="1 2">DSM 26001</strain>
    </source>
</reference>
<keyword evidence="2" id="KW-1185">Reference proteome</keyword>
<name>A0ABY1QWV1_9BURK</name>
<comment type="caution">
    <text evidence="1">The sequence shown here is derived from an EMBL/GenBank/DDBJ whole genome shotgun (WGS) entry which is preliminary data.</text>
</comment>
<accession>A0ABY1QWV1</accession>
<dbReference type="RefSeq" id="WP_283445656.1">
    <property type="nucleotide sequence ID" value="NZ_FXUL01000044.1"/>
</dbReference>
<protein>
    <submittedName>
        <fullName evidence="1">Uncharacterized protein</fullName>
    </submittedName>
</protein>
<organism evidence="1 2">
    <name type="scientific">Noviherbaspirillum suwonense</name>
    <dbReference type="NCBI Taxonomy" id="1224511"/>
    <lineage>
        <taxon>Bacteria</taxon>
        <taxon>Pseudomonadati</taxon>
        <taxon>Pseudomonadota</taxon>
        <taxon>Betaproteobacteria</taxon>
        <taxon>Burkholderiales</taxon>
        <taxon>Oxalobacteraceae</taxon>
        <taxon>Noviherbaspirillum</taxon>
    </lineage>
</organism>
<dbReference type="EMBL" id="FXUL01000044">
    <property type="protein sequence ID" value="SMP81432.1"/>
    <property type="molecule type" value="Genomic_DNA"/>
</dbReference>